<organism evidence="3 4">
    <name type="scientific">Quisquiliibacterium transsilvanicum</name>
    <dbReference type="NCBI Taxonomy" id="1549638"/>
    <lineage>
        <taxon>Bacteria</taxon>
        <taxon>Pseudomonadati</taxon>
        <taxon>Pseudomonadota</taxon>
        <taxon>Betaproteobacteria</taxon>
        <taxon>Burkholderiales</taxon>
        <taxon>Burkholderiaceae</taxon>
        <taxon>Quisquiliibacterium</taxon>
    </lineage>
</organism>
<evidence type="ECO:0000313" key="3">
    <source>
        <dbReference type="EMBL" id="MBB5272687.1"/>
    </source>
</evidence>
<proteinExistence type="inferred from homology"/>
<evidence type="ECO:0000256" key="1">
    <source>
        <dbReference type="ARBA" id="ARBA00005254"/>
    </source>
</evidence>
<dbReference type="Gene3D" id="1.10.12.10">
    <property type="entry name" value="Lyase 2-enoyl-coa Hydratase, Chain A, domain 2"/>
    <property type="match status" value="1"/>
</dbReference>
<dbReference type="InterPro" id="IPR001753">
    <property type="entry name" value="Enoyl-CoA_hydra/iso"/>
</dbReference>
<dbReference type="AlphaFoldDB" id="A0A7W8HIH9"/>
<dbReference type="CDD" id="cd06558">
    <property type="entry name" value="crotonase-like"/>
    <property type="match status" value="1"/>
</dbReference>
<dbReference type="PANTHER" id="PTHR42964">
    <property type="entry name" value="ENOYL-COA HYDRATASE"/>
    <property type="match status" value="1"/>
</dbReference>
<dbReference type="InterPro" id="IPR014748">
    <property type="entry name" value="Enoyl-CoA_hydra_C"/>
</dbReference>
<dbReference type="EMBL" id="JACHGB010000005">
    <property type="protein sequence ID" value="MBB5272687.1"/>
    <property type="molecule type" value="Genomic_DNA"/>
</dbReference>
<dbReference type="InterPro" id="IPR018376">
    <property type="entry name" value="Enoyl-CoA_hyd/isom_CS"/>
</dbReference>
<dbReference type="InterPro" id="IPR029045">
    <property type="entry name" value="ClpP/crotonase-like_dom_sf"/>
</dbReference>
<dbReference type="EC" id="4.2.1.17" evidence="3"/>
<dbReference type="Gene3D" id="3.90.226.10">
    <property type="entry name" value="2-enoyl-CoA Hydratase, Chain A, domain 1"/>
    <property type="match status" value="1"/>
</dbReference>
<comment type="similarity">
    <text evidence="1 2">Belongs to the enoyl-CoA hydratase/isomerase family.</text>
</comment>
<dbReference type="PROSITE" id="PS00166">
    <property type="entry name" value="ENOYL_COA_HYDRATASE"/>
    <property type="match status" value="1"/>
</dbReference>
<dbReference type="SUPFAM" id="SSF52096">
    <property type="entry name" value="ClpP/crotonase"/>
    <property type="match status" value="1"/>
</dbReference>
<dbReference type="GO" id="GO:0004300">
    <property type="term" value="F:enoyl-CoA hydratase activity"/>
    <property type="evidence" value="ECO:0007669"/>
    <property type="project" value="UniProtKB-EC"/>
</dbReference>
<gene>
    <name evidence="3" type="ORF">HNQ70_002710</name>
</gene>
<dbReference type="InterPro" id="IPR051683">
    <property type="entry name" value="Enoyl-CoA_Hydratase/Isomerase"/>
</dbReference>
<keyword evidence="3" id="KW-0456">Lyase</keyword>
<dbReference type="Proteomes" id="UP000532440">
    <property type="component" value="Unassembled WGS sequence"/>
</dbReference>
<comment type="caution">
    <text evidence="3">The sequence shown here is derived from an EMBL/GenBank/DDBJ whole genome shotgun (WGS) entry which is preliminary data.</text>
</comment>
<keyword evidence="4" id="KW-1185">Reference proteome</keyword>
<name>A0A7W8HIH9_9BURK</name>
<dbReference type="RefSeq" id="WP_183968457.1">
    <property type="nucleotide sequence ID" value="NZ_BAABEW010000012.1"/>
</dbReference>
<reference evidence="3 4" key="1">
    <citation type="submission" date="2020-08" db="EMBL/GenBank/DDBJ databases">
        <title>Genomic Encyclopedia of Type Strains, Phase IV (KMG-IV): sequencing the most valuable type-strain genomes for metagenomic binning, comparative biology and taxonomic classification.</title>
        <authorList>
            <person name="Goeker M."/>
        </authorList>
    </citation>
    <scope>NUCLEOTIDE SEQUENCE [LARGE SCALE GENOMIC DNA]</scope>
    <source>
        <strain evidence="3 4">DSM 29781</strain>
    </source>
</reference>
<evidence type="ECO:0000313" key="4">
    <source>
        <dbReference type="Proteomes" id="UP000532440"/>
    </source>
</evidence>
<accession>A0A7W8HIH9</accession>
<protein>
    <submittedName>
        <fullName evidence="3">Enoyl-CoA hydratase</fullName>
        <ecNumber evidence="3">4.2.1.17</ecNumber>
    </submittedName>
</protein>
<dbReference type="Pfam" id="PF00378">
    <property type="entry name" value="ECH_1"/>
    <property type="match status" value="1"/>
</dbReference>
<dbReference type="PANTHER" id="PTHR42964:SF1">
    <property type="entry name" value="POLYKETIDE BIOSYNTHESIS ENOYL-COA HYDRATASE PKSH-RELATED"/>
    <property type="match status" value="1"/>
</dbReference>
<sequence length="267" mass="28832">MNDAYPTLIVQRVGPVARVTLNRPERLNALDDALVSDLTRFLRAARDDDALRVIVMRGAGRAFCAGLDLKSAKTGSAAGGISDGLRAQRRIRDIMLEMHRLPQVILAALNGPASGAGMGIALAADLRIATPQGRMNAAFIKLGVSACDMGVSYFLPRMLGTSLAKHYMLTGRFIEPQRALELGLVSAVVEEDALDVEIDALLADLLRATPLGLRLTKDAFDHAVDMPSLESVLALEDRNQILGVQGEDFAEGVRAFLEKREPRYRGA</sequence>
<evidence type="ECO:0000256" key="2">
    <source>
        <dbReference type="RuleBase" id="RU003707"/>
    </source>
</evidence>